<accession>A0A553R1J9</accession>
<dbReference type="Gene3D" id="1.25.40.420">
    <property type="match status" value="1"/>
</dbReference>
<organism evidence="2 3">
    <name type="scientific">Danionella cerebrum</name>
    <dbReference type="NCBI Taxonomy" id="2873325"/>
    <lineage>
        <taxon>Eukaryota</taxon>
        <taxon>Metazoa</taxon>
        <taxon>Chordata</taxon>
        <taxon>Craniata</taxon>
        <taxon>Vertebrata</taxon>
        <taxon>Euteleostomi</taxon>
        <taxon>Actinopterygii</taxon>
        <taxon>Neopterygii</taxon>
        <taxon>Teleostei</taxon>
        <taxon>Ostariophysi</taxon>
        <taxon>Cypriniformes</taxon>
        <taxon>Danionidae</taxon>
        <taxon>Danioninae</taxon>
        <taxon>Danionella</taxon>
    </lineage>
</organism>
<dbReference type="InterPro" id="IPR051481">
    <property type="entry name" value="BTB-POZ/Galectin-3-binding"/>
</dbReference>
<dbReference type="InterPro" id="IPR056184">
    <property type="entry name" value="TRAF_BTBD17"/>
</dbReference>
<gene>
    <name evidence="2" type="ORF">DNTS_021170</name>
</gene>
<dbReference type="CDD" id="cd18493">
    <property type="entry name" value="BACK_BTBD17"/>
    <property type="match status" value="1"/>
</dbReference>
<dbReference type="InterPro" id="IPR011333">
    <property type="entry name" value="SKP1/BTB/POZ_sf"/>
</dbReference>
<dbReference type="SMART" id="SM00875">
    <property type="entry name" value="BACK"/>
    <property type="match status" value="1"/>
</dbReference>
<name>A0A553R1J9_9TELE</name>
<dbReference type="InterPro" id="IPR011705">
    <property type="entry name" value="BACK"/>
</dbReference>
<dbReference type="Pfam" id="PF07707">
    <property type="entry name" value="BACK"/>
    <property type="match status" value="1"/>
</dbReference>
<reference evidence="2 3" key="1">
    <citation type="journal article" date="2019" name="Sci. Data">
        <title>Hybrid genome assembly and annotation of Danionella translucida.</title>
        <authorList>
            <person name="Kadobianskyi M."/>
            <person name="Schulze L."/>
            <person name="Schuelke M."/>
            <person name="Judkewitz B."/>
        </authorList>
    </citation>
    <scope>NUCLEOTIDE SEQUENCE [LARGE SCALE GENOMIC DNA]</scope>
    <source>
        <strain evidence="2 3">Bolton</strain>
    </source>
</reference>
<protein>
    <recommendedName>
        <fullName evidence="1">BTB domain-containing protein</fullName>
    </recommendedName>
</protein>
<dbReference type="PANTHER" id="PTHR24410">
    <property type="entry name" value="HL07962P-RELATED"/>
    <property type="match status" value="1"/>
</dbReference>
<dbReference type="PANTHER" id="PTHR24410:SF31">
    <property type="entry name" value="BTB (POZ) DOMAIN-CONTAINING 17A"/>
    <property type="match status" value="1"/>
</dbReference>
<dbReference type="Gene3D" id="3.30.710.10">
    <property type="entry name" value="Potassium Channel Kv1.1, Chain A"/>
    <property type="match status" value="1"/>
</dbReference>
<proteinExistence type="predicted"/>
<dbReference type="STRING" id="623744.A0A553R1J9"/>
<evidence type="ECO:0000259" key="1">
    <source>
        <dbReference type="PROSITE" id="PS50097"/>
    </source>
</evidence>
<sequence>MNRHHLITSAAPGAPLTIEKEKRDRPDAQVHQKDKGRAFTYLDGRESMVGGICDVEHDGKRMANQVYLFFSLLFAGTHVELVQGGLRADGLAEGTSTEVISHSLGLVARLESLLLLGNSNDVSLRVETVDADEVKVIQAHSLVLSLQSPVLAELLRNRSNSTLVLRETAECTAVFDRFIRLATKYSIISLQRGLTQYMSQNLASESPAGHVVGWYQYALTAGDVTLKDNCLQFLSWNLSSVLQSAEWASVSVDLLMTLLQRSDLVLKSELELFEALEIWLNKNDPDSLTAENTLRLVRYAMIPPRDLFQLQQQSPIMTRYHESVRDLLYMSYQFHSASPLQLAKFFDMNCSLFQPRNYLSPMWGTQWIISNPARDDRSTSFQTQVGPSGFDSSKRVTWNALFSPRWLPVSMRPIFNEHGTMQPPRPDGGNGISRPRIIITPATSSADFAGVSFQKTVLLLVRQKGKLVVRQIIGFHQSTEEGGDFLVDADLHVRSSEFLVDGSLYLHIIIKPIYQTLIPTKG</sequence>
<dbReference type="Proteomes" id="UP000316079">
    <property type="component" value="Unassembled WGS sequence"/>
</dbReference>
<dbReference type="OrthoDB" id="2359033at2759"/>
<evidence type="ECO:0000313" key="3">
    <source>
        <dbReference type="Proteomes" id="UP000316079"/>
    </source>
</evidence>
<dbReference type="AlphaFoldDB" id="A0A553R1J9"/>
<dbReference type="PROSITE" id="PS50097">
    <property type="entry name" value="BTB"/>
    <property type="match status" value="1"/>
</dbReference>
<evidence type="ECO:0000313" key="2">
    <source>
        <dbReference type="EMBL" id="TRY96056.1"/>
    </source>
</evidence>
<dbReference type="InterPro" id="IPR000210">
    <property type="entry name" value="BTB/POZ_dom"/>
</dbReference>
<dbReference type="Pfam" id="PF23651">
    <property type="entry name" value="TRAF_BTBD17"/>
    <property type="match status" value="1"/>
</dbReference>
<feature type="domain" description="BTB" evidence="1">
    <location>
        <begin position="120"/>
        <end position="181"/>
    </location>
</feature>
<dbReference type="EMBL" id="SRMA01025324">
    <property type="protein sequence ID" value="TRY96056.1"/>
    <property type="molecule type" value="Genomic_DNA"/>
</dbReference>
<comment type="caution">
    <text evidence="2">The sequence shown here is derived from an EMBL/GenBank/DDBJ whole genome shotgun (WGS) entry which is preliminary data.</text>
</comment>
<keyword evidence="3" id="KW-1185">Reference proteome</keyword>